<dbReference type="AlphaFoldDB" id="A0A2K3L2L3"/>
<feature type="repeat" description="RCC1" evidence="2">
    <location>
        <begin position="60"/>
        <end position="112"/>
    </location>
</feature>
<evidence type="ECO:0000313" key="4">
    <source>
        <dbReference type="EMBL" id="PNX72772.1"/>
    </source>
</evidence>
<evidence type="ECO:0000256" key="1">
    <source>
        <dbReference type="ARBA" id="ARBA00022737"/>
    </source>
</evidence>
<reference evidence="4 5" key="2">
    <citation type="journal article" date="2017" name="Front. Plant Sci.">
        <title>Gene Classification and Mining of Molecular Markers Useful in Red Clover (Trifolium pratense) Breeding.</title>
        <authorList>
            <person name="Istvanek J."/>
            <person name="Dluhosova J."/>
            <person name="Dluhos P."/>
            <person name="Patkova L."/>
            <person name="Nedelnik J."/>
            <person name="Repkova J."/>
        </authorList>
    </citation>
    <scope>NUCLEOTIDE SEQUENCE [LARGE SCALE GENOMIC DNA]</scope>
    <source>
        <strain evidence="5">cv. Tatra</strain>
        <tissue evidence="4">Young leaves</tissue>
    </source>
</reference>
<accession>A0A2K3L2L3</accession>
<dbReference type="EMBL" id="ASHM01025088">
    <property type="protein sequence ID" value="PNX72772.1"/>
    <property type="molecule type" value="Genomic_DNA"/>
</dbReference>
<dbReference type="PANTHER" id="PTHR22870:SF382">
    <property type="entry name" value="REGULATOR OF CHROMOSOME CONDENSATION (RCC1) FAMILY PROTEIN"/>
    <property type="match status" value="1"/>
</dbReference>
<evidence type="ECO:0000313" key="5">
    <source>
        <dbReference type="Proteomes" id="UP000236291"/>
    </source>
</evidence>
<sequence length="225" mass="23746">MDGEECEALEKLVYMWGYLPGALPQRTPLLTPFRVPVSGYNWKDVSGGGCGFAMAISEPGKLITWGSTDDLGQSYVTSGKHGETPEPFPLPNEVSIVKAAAAWAHCVAATDCGEVYTWGWKECIPSGKVFGETLSGISAPPWRWSKLIQVSPRSKVSKSTGGTVSGGEISTKRRKVSSAKQAAETSSSGDDILTAMPCLVTLNPGVRITSVAAGGRHTLVLSGID</sequence>
<protein>
    <submittedName>
        <fullName evidence="4">Putative E3 ubiquitin-protein ligase HERC1-like protein</fullName>
    </submittedName>
</protein>
<evidence type="ECO:0000256" key="2">
    <source>
        <dbReference type="PROSITE-ProRule" id="PRU00235"/>
    </source>
</evidence>
<gene>
    <name evidence="4" type="ORF">L195_g028668</name>
</gene>
<reference evidence="4 5" key="1">
    <citation type="journal article" date="2014" name="Am. J. Bot.">
        <title>Genome assembly and annotation for red clover (Trifolium pratense; Fabaceae).</title>
        <authorList>
            <person name="Istvanek J."/>
            <person name="Jaros M."/>
            <person name="Krenek A."/>
            <person name="Repkova J."/>
        </authorList>
    </citation>
    <scope>NUCLEOTIDE SEQUENCE [LARGE SCALE GENOMIC DNA]</scope>
    <source>
        <strain evidence="5">cv. Tatra</strain>
        <tissue evidence="4">Young leaves</tissue>
    </source>
</reference>
<organism evidence="4 5">
    <name type="scientific">Trifolium pratense</name>
    <name type="common">Red clover</name>
    <dbReference type="NCBI Taxonomy" id="57577"/>
    <lineage>
        <taxon>Eukaryota</taxon>
        <taxon>Viridiplantae</taxon>
        <taxon>Streptophyta</taxon>
        <taxon>Embryophyta</taxon>
        <taxon>Tracheophyta</taxon>
        <taxon>Spermatophyta</taxon>
        <taxon>Magnoliopsida</taxon>
        <taxon>eudicotyledons</taxon>
        <taxon>Gunneridae</taxon>
        <taxon>Pentapetalae</taxon>
        <taxon>rosids</taxon>
        <taxon>fabids</taxon>
        <taxon>Fabales</taxon>
        <taxon>Fabaceae</taxon>
        <taxon>Papilionoideae</taxon>
        <taxon>50 kb inversion clade</taxon>
        <taxon>NPAAA clade</taxon>
        <taxon>Hologalegina</taxon>
        <taxon>IRL clade</taxon>
        <taxon>Trifolieae</taxon>
        <taxon>Trifolium</taxon>
    </lineage>
</organism>
<dbReference type="InterPro" id="IPR000408">
    <property type="entry name" value="Reg_chr_condens"/>
</dbReference>
<proteinExistence type="predicted"/>
<dbReference type="STRING" id="57577.A0A2K3L2L3"/>
<feature type="region of interest" description="Disordered" evidence="3">
    <location>
        <begin position="153"/>
        <end position="183"/>
    </location>
</feature>
<dbReference type="SUPFAM" id="SSF50985">
    <property type="entry name" value="RCC1/BLIP-II"/>
    <property type="match status" value="1"/>
</dbReference>
<keyword evidence="1" id="KW-0677">Repeat</keyword>
<dbReference type="PANTHER" id="PTHR22870">
    <property type="entry name" value="REGULATOR OF CHROMOSOME CONDENSATION"/>
    <property type="match status" value="1"/>
</dbReference>
<dbReference type="PROSITE" id="PS50012">
    <property type="entry name" value="RCC1_3"/>
    <property type="match status" value="1"/>
</dbReference>
<dbReference type="Proteomes" id="UP000236291">
    <property type="component" value="Unassembled WGS sequence"/>
</dbReference>
<dbReference type="Gene3D" id="2.130.10.30">
    <property type="entry name" value="Regulator of chromosome condensation 1/beta-lactamase-inhibitor protein II"/>
    <property type="match status" value="1"/>
</dbReference>
<dbReference type="InterPro" id="IPR009091">
    <property type="entry name" value="RCC1/BLIP-II"/>
</dbReference>
<name>A0A2K3L2L3_TRIPR</name>
<evidence type="ECO:0000256" key="3">
    <source>
        <dbReference type="SAM" id="MobiDB-lite"/>
    </source>
</evidence>
<comment type="caution">
    <text evidence="4">The sequence shown here is derived from an EMBL/GenBank/DDBJ whole genome shotgun (WGS) entry which is preliminary data.</text>
</comment>
<dbReference type="ExpressionAtlas" id="A0A2K3L2L3">
    <property type="expression patterns" value="baseline"/>
</dbReference>
<dbReference type="InterPro" id="IPR051210">
    <property type="entry name" value="Ub_ligase/GEF_domain"/>
</dbReference>